<dbReference type="STRING" id="7375.A0A0L0CPA5"/>
<evidence type="ECO:0000313" key="3">
    <source>
        <dbReference type="Proteomes" id="UP000037069"/>
    </source>
</evidence>
<dbReference type="EMBL" id="JRES01000207">
    <property type="protein sequence ID" value="KNC33274.1"/>
    <property type="molecule type" value="Genomic_DNA"/>
</dbReference>
<protein>
    <submittedName>
        <fullName evidence="2">Uncharacterized protein</fullName>
    </submittedName>
</protein>
<proteinExistence type="predicted"/>
<dbReference type="AlphaFoldDB" id="A0A0L0CPA5"/>
<dbReference type="SUPFAM" id="SSF50978">
    <property type="entry name" value="WD40 repeat-like"/>
    <property type="match status" value="1"/>
</dbReference>
<evidence type="ECO:0000313" key="2">
    <source>
        <dbReference type="EMBL" id="KNC33274.1"/>
    </source>
</evidence>
<keyword evidence="3" id="KW-1185">Reference proteome</keyword>
<sequence length="67" mass="7353">MVVSASDDKTIGVWLVPENFTVYQGFEKLDDCKDVKPVKFIEGHAKKVCHVGFNPVADNILASSSLD</sequence>
<keyword evidence="1" id="KW-0853">WD repeat</keyword>
<dbReference type="Proteomes" id="UP000037069">
    <property type="component" value="Unassembled WGS sequence"/>
</dbReference>
<reference evidence="2 3" key="1">
    <citation type="journal article" date="2015" name="Nat. Commun.">
        <title>Lucilia cuprina genome unlocks parasitic fly biology to underpin future interventions.</title>
        <authorList>
            <person name="Anstead C.A."/>
            <person name="Korhonen P.K."/>
            <person name="Young N.D."/>
            <person name="Hall R.S."/>
            <person name="Jex A.R."/>
            <person name="Murali S.C."/>
            <person name="Hughes D.S."/>
            <person name="Lee S.F."/>
            <person name="Perry T."/>
            <person name="Stroehlein A.J."/>
            <person name="Ansell B.R."/>
            <person name="Breugelmans B."/>
            <person name="Hofmann A."/>
            <person name="Qu J."/>
            <person name="Dugan S."/>
            <person name="Lee S.L."/>
            <person name="Chao H."/>
            <person name="Dinh H."/>
            <person name="Han Y."/>
            <person name="Doddapaneni H.V."/>
            <person name="Worley K.C."/>
            <person name="Muzny D.M."/>
            <person name="Ioannidis P."/>
            <person name="Waterhouse R.M."/>
            <person name="Zdobnov E.M."/>
            <person name="James P.J."/>
            <person name="Bagnall N.H."/>
            <person name="Kotze A.C."/>
            <person name="Gibbs R.A."/>
            <person name="Richards S."/>
            <person name="Batterham P."/>
            <person name="Gasser R.B."/>
        </authorList>
    </citation>
    <scope>NUCLEOTIDE SEQUENCE [LARGE SCALE GENOMIC DNA]</scope>
    <source>
        <strain evidence="2 3">LS</strain>
        <tissue evidence="2">Full body</tissue>
    </source>
</reference>
<feature type="repeat" description="WD" evidence="1">
    <location>
        <begin position="1"/>
        <end position="14"/>
    </location>
</feature>
<gene>
    <name evidence="2" type="ORF">FF38_07348</name>
</gene>
<dbReference type="InterPro" id="IPR001680">
    <property type="entry name" value="WD40_rpt"/>
</dbReference>
<organism evidence="2 3">
    <name type="scientific">Lucilia cuprina</name>
    <name type="common">Green bottle fly</name>
    <name type="synonym">Australian sheep blowfly</name>
    <dbReference type="NCBI Taxonomy" id="7375"/>
    <lineage>
        <taxon>Eukaryota</taxon>
        <taxon>Metazoa</taxon>
        <taxon>Ecdysozoa</taxon>
        <taxon>Arthropoda</taxon>
        <taxon>Hexapoda</taxon>
        <taxon>Insecta</taxon>
        <taxon>Pterygota</taxon>
        <taxon>Neoptera</taxon>
        <taxon>Endopterygota</taxon>
        <taxon>Diptera</taxon>
        <taxon>Brachycera</taxon>
        <taxon>Muscomorpha</taxon>
        <taxon>Oestroidea</taxon>
        <taxon>Calliphoridae</taxon>
        <taxon>Luciliinae</taxon>
        <taxon>Lucilia</taxon>
    </lineage>
</organism>
<accession>A0A0L0CPA5</accession>
<dbReference type="InterPro" id="IPR036322">
    <property type="entry name" value="WD40_repeat_dom_sf"/>
</dbReference>
<dbReference type="InterPro" id="IPR015943">
    <property type="entry name" value="WD40/YVTN_repeat-like_dom_sf"/>
</dbReference>
<feature type="non-terminal residue" evidence="2">
    <location>
        <position position="67"/>
    </location>
</feature>
<dbReference type="PROSITE" id="PS50082">
    <property type="entry name" value="WD_REPEATS_2"/>
    <property type="match status" value="1"/>
</dbReference>
<evidence type="ECO:0000256" key="1">
    <source>
        <dbReference type="PROSITE-ProRule" id="PRU00221"/>
    </source>
</evidence>
<comment type="caution">
    <text evidence="2">The sequence shown here is derived from an EMBL/GenBank/DDBJ whole genome shotgun (WGS) entry which is preliminary data.</text>
</comment>
<dbReference type="Gene3D" id="2.130.10.10">
    <property type="entry name" value="YVTN repeat-like/Quinoprotein amine dehydrogenase"/>
    <property type="match status" value="1"/>
</dbReference>
<name>A0A0L0CPA5_LUCCU</name>